<protein>
    <submittedName>
        <fullName evidence="1">Uncharacterized protein</fullName>
    </submittedName>
</protein>
<dbReference type="Pfam" id="PF03703">
    <property type="entry name" value="bPH_2"/>
    <property type="match status" value="1"/>
</dbReference>
<dbReference type="AlphaFoldDB" id="A0A1Q2CHC0"/>
<dbReference type="RefSeq" id="WP_077343725.1">
    <property type="nucleotide sequence ID" value="NZ_CP019605.1"/>
</dbReference>
<dbReference type="OrthoDB" id="3723404at2"/>
<name>A0A1Q2CHC0_9ACTN</name>
<dbReference type="InterPro" id="IPR005182">
    <property type="entry name" value="YdbS-like_PH"/>
</dbReference>
<sequence length="483" mass="51507">MTQWFRNSRRAVAAEYLGALPNLALAIVGLVVVETTPGTGLSEVLRVAGWLYLAVLVLEPPVGYWGNRFLMTPAALVHDRGIIHKTVRSIPWDSITGFDVDTPWAHRLLGVHKVTIAQAGGEETRVALRGLDPQLVDALRARLADTARPTIADGERPTDPTPSPAGTIVHRAGKGSLAVMSVAHGQIVVVGLALLLSAWELADQLGLTGAVGPLVSDLPLVTRVAVGLVVGLSGGLLITLARYHDFRVESLPDGQLLTSYGWFARRERRFDADAVQGLIVHRNIVELLLGRARLGVLTRDSGARLASNTVIPSAPLATVERVAGEHFGHLSPAPSRVRDDHRAARALGWAVGLVSPAVGLGLAAEWVGLPLWSALLIAASAWLLLSVAAKAAVTQFAWDPSRRAIHVTTQFTHVRETTLRASAVHGLGSTAWRSAPHRLWAAWLGVYAGGPRRYVSLRTPFADLAAVASAIATHRSPLTESTP</sequence>
<evidence type="ECO:0000313" key="1">
    <source>
        <dbReference type="EMBL" id="AQP45518.1"/>
    </source>
</evidence>
<gene>
    <name evidence="1" type="ORF">RPIT_12485</name>
</gene>
<dbReference type="EMBL" id="CP019605">
    <property type="protein sequence ID" value="AQP45518.1"/>
    <property type="molecule type" value="Genomic_DNA"/>
</dbReference>
<accession>A0A1Q2CHC0</accession>
<reference evidence="1 2" key="1">
    <citation type="journal article" date="2016" name="Int. J. Syst. Evol. Microbiol.">
        <title>Tessaracoccus flavus sp. nov., isolated from the drainage system of a lindane-producing factory.</title>
        <authorList>
            <person name="Kumari R."/>
            <person name="Singh P."/>
            <person name="Schumann P."/>
            <person name="Lal R."/>
        </authorList>
    </citation>
    <scope>NUCLEOTIDE SEQUENCE [LARGE SCALE GENOMIC DNA]</scope>
    <source>
        <strain evidence="1 2">RP1T</strain>
    </source>
</reference>
<dbReference type="KEGG" id="tfl:RPIT_12485"/>
<proteinExistence type="predicted"/>
<dbReference type="PANTHER" id="PTHR34473">
    <property type="entry name" value="UPF0699 TRANSMEMBRANE PROTEIN YDBS"/>
    <property type="match status" value="1"/>
</dbReference>
<dbReference type="PANTHER" id="PTHR34473:SF2">
    <property type="entry name" value="UPF0699 TRANSMEMBRANE PROTEIN YDBT"/>
    <property type="match status" value="1"/>
</dbReference>
<organism evidence="1 2">
    <name type="scientific">Tessaracoccus flavus</name>
    <dbReference type="NCBI Taxonomy" id="1610493"/>
    <lineage>
        <taxon>Bacteria</taxon>
        <taxon>Bacillati</taxon>
        <taxon>Actinomycetota</taxon>
        <taxon>Actinomycetes</taxon>
        <taxon>Propionibacteriales</taxon>
        <taxon>Propionibacteriaceae</taxon>
        <taxon>Tessaracoccus</taxon>
    </lineage>
</organism>
<dbReference type="STRING" id="1610493.RPIT_12485"/>
<keyword evidence="2" id="KW-1185">Reference proteome</keyword>
<evidence type="ECO:0000313" key="2">
    <source>
        <dbReference type="Proteomes" id="UP000188324"/>
    </source>
</evidence>
<dbReference type="Proteomes" id="UP000188324">
    <property type="component" value="Chromosome"/>
</dbReference>